<dbReference type="SUPFAM" id="SSF82199">
    <property type="entry name" value="SET domain"/>
    <property type="match status" value="1"/>
</dbReference>
<sequence>MLLRPRTLSLYCCSLRPILNSYRSLPSVSHLNLSSLAQTQVSGVLDDDCDGFLPWLERKAASTISSALSIGKSSYGRSLFASRIIHTGECILKVPYSVQITVDNLLPEIRSLISDEVENIAKLAVVILVEQKLGRVSEWDPYVSCLPKQGELHNMTKNSIWSLVERGGDRADREKSEALSYTSVRELHSERTVALPFLLYIRTMCNTAKAHVLENGNDIVDRRSAIF</sequence>
<comment type="caution">
    <text evidence="1">The sequence shown here is derived from an EMBL/GenBank/DDBJ whole genome shotgun (WGS) entry which is preliminary data.</text>
</comment>
<dbReference type="OrthoDB" id="441812at2759"/>
<name>A0A834WBS9_9FABA</name>
<dbReference type="InterPro" id="IPR046341">
    <property type="entry name" value="SET_dom_sf"/>
</dbReference>
<proteinExistence type="predicted"/>
<keyword evidence="1" id="KW-0489">Methyltransferase</keyword>
<dbReference type="GO" id="GO:0032259">
    <property type="term" value="P:methylation"/>
    <property type="evidence" value="ECO:0007669"/>
    <property type="project" value="UniProtKB-KW"/>
</dbReference>
<protein>
    <submittedName>
        <fullName evidence="1">Fructose-bisphosphate aldolase-lysine N-methyltransferase, chloroplastic isoform X1</fullName>
    </submittedName>
</protein>
<dbReference type="Gene3D" id="3.90.1410.10">
    <property type="entry name" value="set domain protein methyltransferase, domain 1"/>
    <property type="match status" value="1"/>
</dbReference>
<dbReference type="EMBL" id="JAAIUW010000010">
    <property type="protein sequence ID" value="KAF7811429.1"/>
    <property type="molecule type" value="Genomic_DNA"/>
</dbReference>
<dbReference type="AlphaFoldDB" id="A0A834WBS9"/>
<dbReference type="PANTHER" id="PTHR13271">
    <property type="entry name" value="UNCHARACTERIZED PUTATIVE METHYLTRANSFERASE"/>
    <property type="match status" value="1"/>
</dbReference>
<evidence type="ECO:0000313" key="2">
    <source>
        <dbReference type="Proteomes" id="UP000634136"/>
    </source>
</evidence>
<accession>A0A834WBS9</accession>
<dbReference type="GO" id="GO:0016279">
    <property type="term" value="F:protein-lysine N-methyltransferase activity"/>
    <property type="evidence" value="ECO:0007669"/>
    <property type="project" value="TreeGrafter"/>
</dbReference>
<keyword evidence="1" id="KW-0808">Transferase</keyword>
<evidence type="ECO:0000313" key="1">
    <source>
        <dbReference type="EMBL" id="KAF7811429.1"/>
    </source>
</evidence>
<gene>
    <name evidence="1" type="ORF">G2W53_032405</name>
</gene>
<reference evidence="1" key="1">
    <citation type="submission" date="2020-09" db="EMBL/GenBank/DDBJ databases">
        <title>Genome-Enabled Discovery of Anthraquinone Biosynthesis in Senna tora.</title>
        <authorList>
            <person name="Kang S.-H."/>
            <person name="Pandey R.P."/>
            <person name="Lee C.-M."/>
            <person name="Sim J.-S."/>
            <person name="Jeong J.-T."/>
            <person name="Choi B.-S."/>
            <person name="Jung M."/>
            <person name="Ginzburg D."/>
            <person name="Zhao K."/>
            <person name="Won S.Y."/>
            <person name="Oh T.-J."/>
            <person name="Yu Y."/>
            <person name="Kim N.-H."/>
            <person name="Lee O.R."/>
            <person name="Lee T.-H."/>
            <person name="Bashyal P."/>
            <person name="Kim T.-S."/>
            <person name="Lee W.-H."/>
            <person name="Kawkins C."/>
            <person name="Kim C.-K."/>
            <person name="Kim J.S."/>
            <person name="Ahn B.O."/>
            <person name="Rhee S.Y."/>
            <person name="Sohng J.K."/>
        </authorList>
    </citation>
    <scope>NUCLEOTIDE SEQUENCE</scope>
    <source>
        <tissue evidence="1">Leaf</tissue>
    </source>
</reference>
<dbReference type="Proteomes" id="UP000634136">
    <property type="component" value="Unassembled WGS sequence"/>
</dbReference>
<dbReference type="PANTHER" id="PTHR13271:SF134">
    <property type="entry name" value="OS01G0976450 PROTEIN"/>
    <property type="match status" value="1"/>
</dbReference>
<dbReference type="InterPro" id="IPR050600">
    <property type="entry name" value="SETD3_SETD6_MTase"/>
</dbReference>
<organism evidence="1 2">
    <name type="scientific">Senna tora</name>
    <dbReference type="NCBI Taxonomy" id="362788"/>
    <lineage>
        <taxon>Eukaryota</taxon>
        <taxon>Viridiplantae</taxon>
        <taxon>Streptophyta</taxon>
        <taxon>Embryophyta</taxon>
        <taxon>Tracheophyta</taxon>
        <taxon>Spermatophyta</taxon>
        <taxon>Magnoliopsida</taxon>
        <taxon>eudicotyledons</taxon>
        <taxon>Gunneridae</taxon>
        <taxon>Pentapetalae</taxon>
        <taxon>rosids</taxon>
        <taxon>fabids</taxon>
        <taxon>Fabales</taxon>
        <taxon>Fabaceae</taxon>
        <taxon>Caesalpinioideae</taxon>
        <taxon>Cassia clade</taxon>
        <taxon>Senna</taxon>
    </lineage>
</organism>
<keyword evidence="2" id="KW-1185">Reference proteome</keyword>